<proteinExistence type="predicted"/>
<dbReference type="OrthoDB" id="2329985at2"/>
<dbReference type="RefSeq" id="WP_057894333.1">
    <property type="nucleotide sequence ID" value="NZ_AYZQ01000002.1"/>
</dbReference>
<name>A0A0R2AYN5_9LACO</name>
<dbReference type="PATRIC" id="fig|1423727.3.peg.1054"/>
<dbReference type="Pfam" id="PF16403">
    <property type="entry name" value="Bact_surface_Ig-like"/>
    <property type="match status" value="1"/>
</dbReference>
<keyword evidence="5" id="KW-1185">Reference proteome</keyword>
<evidence type="ECO:0000313" key="4">
    <source>
        <dbReference type="EMBL" id="KRM72063.1"/>
    </source>
</evidence>
<gene>
    <name evidence="4" type="ORF">FC34_GL001046</name>
</gene>
<dbReference type="Pfam" id="PF03217">
    <property type="entry name" value="SlpA"/>
    <property type="match status" value="1"/>
</dbReference>
<dbReference type="AlphaFoldDB" id="A0A0R2AYN5"/>
<dbReference type="InterPro" id="IPR013783">
    <property type="entry name" value="Ig-like_fold"/>
</dbReference>
<feature type="domain" description="S-layer protein C-terminal" evidence="2">
    <location>
        <begin position="600"/>
        <end position="633"/>
    </location>
</feature>
<dbReference type="Gene3D" id="2.60.40.10">
    <property type="entry name" value="Immunoglobulins"/>
    <property type="match status" value="1"/>
</dbReference>
<reference evidence="4 5" key="1">
    <citation type="journal article" date="2015" name="Genome Announc.">
        <title>Expanding the biotechnology potential of lactobacilli through comparative genomics of 213 strains and associated genera.</title>
        <authorList>
            <person name="Sun Z."/>
            <person name="Harris H.M."/>
            <person name="McCann A."/>
            <person name="Guo C."/>
            <person name="Argimon S."/>
            <person name="Zhang W."/>
            <person name="Yang X."/>
            <person name="Jeffery I.B."/>
            <person name="Cooney J.C."/>
            <person name="Kagawa T.F."/>
            <person name="Liu W."/>
            <person name="Song Y."/>
            <person name="Salvetti E."/>
            <person name="Wrobel A."/>
            <person name="Rasinkangas P."/>
            <person name="Parkhill J."/>
            <person name="Rea M.C."/>
            <person name="O'Sullivan O."/>
            <person name="Ritari J."/>
            <person name="Douillard F.P."/>
            <person name="Paul Ross R."/>
            <person name="Yang R."/>
            <person name="Briner A.E."/>
            <person name="Felis G.E."/>
            <person name="de Vos W.M."/>
            <person name="Barrangou R."/>
            <person name="Klaenhammer T.R."/>
            <person name="Caufield P.W."/>
            <person name="Cui Y."/>
            <person name="Zhang H."/>
            <person name="O'Toole P.W."/>
        </authorList>
    </citation>
    <scope>NUCLEOTIDE SEQUENCE [LARGE SCALE GENOMIC DNA]</scope>
    <source>
        <strain evidence="4 5">DSM 23927</strain>
    </source>
</reference>
<evidence type="ECO:0000256" key="1">
    <source>
        <dbReference type="SAM" id="SignalP"/>
    </source>
</evidence>
<organism evidence="4 5">
    <name type="scientific">Lacticaseibacillus brantae DSM 23927</name>
    <dbReference type="NCBI Taxonomy" id="1423727"/>
    <lineage>
        <taxon>Bacteria</taxon>
        <taxon>Bacillati</taxon>
        <taxon>Bacillota</taxon>
        <taxon>Bacilli</taxon>
        <taxon>Lactobacillales</taxon>
        <taxon>Lactobacillaceae</taxon>
        <taxon>Lacticaseibacillus</taxon>
    </lineage>
</organism>
<protein>
    <submittedName>
        <fullName evidence="4">NlpC P60 family protein</fullName>
    </submittedName>
</protein>
<evidence type="ECO:0000313" key="5">
    <source>
        <dbReference type="Proteomes" id="UP000051672"/>
    </source>
</evidence>
<dbReference type="InterPro" id="IPR024968">
    <property type="entry name" value="SlpA_C_lactobacillus"/>
</dbReference>
<feature type="signal peptide" evidence="1">
    <location>
        <begin position="1"/>
        <end position="23"/>
    </location>
</feature>
<evidence type="ECO:0000259" key="2">
    <source>
        <dbReference type="Pfam" id="PF03217"/>
    </source>
</evidence>
<accession>A0A0R2AYN5</accession>
<evidence type="ECO:0000259" key="3">
    <source>
        <dbReference type="Pfam" id="PF16403"/>
    </source>
</evidence>
<dbReference type="InterPro" id="IPR032179">
    <property type="entry name" value="Cry22Aa_Ig-like"/>
</dbReference>
<dbReference type="EMBL" id="AYZQ01000002">
    <property type="protein sequence ID" value="KRM72063.1"/>
    <property type="molecule type" value="Genomic_DNA"/>
</dbReference>
<keyword evidence="1" id="KW-0732">Signal</keyword>
<comment type="caution">
    <text evidence="4">The sequence shown here is derived from an EMBL/GenBank/DDBJ whole genome shotgun (WGS) entry which is preliminary data.</text>
</comment>
<feature type="chain" id="PRO_5038532016" evidence="1">
    <location>
        <begin position="24"/>
        <end position="641"/>
    </location>
</feature>
<dbReference type="Proteomes" id="UP000051672">
    <property type="component" value="Unassembled WGS sequence"/>
</dbReference>
<sequence>MKKSSLKYLGVTAAALLAVAPIAAPVVSTVAQPGVTVKAADATLQTALDAAFKDASVPASTISALADSPVSLVAAGSESADYDTVKADAFLKLFNSADQGSNFGTNKIVASIEGQEASSWTVIKNVLSNSAAGATYKVDFKVIDGKGNSLASKTVNLTIQNPAATTVNATFADTTVKVGDPISGSTSVAAYTNILKDLAIKSNGTTVNVSANAITKVEYKYGDEASTTDLSTLKPVVDAGKFAQPAGFTQTITLSANDASLSAIKGNVSNDGKSGLTYDSATATYTIKRHVTVNGDNQAQLSPVYKYNGSLYGNGQTLPLDSTDTNALTLAVGGDVATAINTFIGHVTPQNSINDVNGKPLVATDVDYSKVDQTKPGTYTATISWANDKGLVSKVMFPVVITNSVSASAPVIDLGTPVNPTITVGSKFDPWAGVSATESKNNATAVPKERMSVAGSVDTSKAGQYILTYTATNVLGEKSTSVRVVTVTAGASTETGTLYVNYVPGYGIAVWNNYTADRKATDKKLAHGTAWKYFATATDENGNLWYNLGGNQWVDGKYISFTKPGNSGESNEITPITAVGTVNYVPGYGIAIWGKPAADVTSKKLAHGTSWKVFAKTTVNGTTWYNLGGNQWISGKYFILK</sequence>
<feature type="domain" description="Pesticidal crystal protein Cry22Aa Ig-like" evidence="3">
    <location>
        <begin position="420"/>
        <end position="487"/>
    </location>
</feature>
<dbReference type="STRING" id="1423727.FC34_GL001046"/>